<keyword evidence="1" id="KW-1133">Transmembrane helix</keyword>
<evidence type="ECO:0000256" key="1">
    <source>
        <dbReference type="SAM" id="Phobius"/>
    </source>
</evidence>
<dbReference type="Proteomes" id="UP000233618">
    <property type="component" value="Unassembled WGS sequence"/>
</dbReference>
<dbReference type="AlphaFoldDB" id="A0A2N3HZ33"/>
<dbReference type="RefSeq" id="WP_143470925.1">
    <property type="nucleotide sequence ID" value="NZ_MVDE01000029.1"/>
</dbReference>
<organism evidence="2 3">
    <name type="scientific">Labilibaculum manganireducens</name>
    <dbReference type="NCBI Taxonomy" id="1940525"/>
    <lineage>
        <taxon>Bacteria</taxon>
        <taxon>Pseudomonadati</taxon>
        <taxon>Bacteroidota</taxon>
        <taxon>Bacteroidia</taxon>
        <taxon>Marinilabiliales</taxon>
        <taxon>Marinifilaceae</taxon>
        <taxon>Labilibaculum</taxon>
    </lineage>
</organism>
<feature type="transmembrane region" description="Helical" evidence="1">
    <location>
        <begin position="71"/>
        <end position="89"/>
    </location>
</feature>
<keyword evidence="1" id="KW-0812">Transmembrane</keyword>
<reference evidence="2 3" key="1">
    <citation type="journal article" date="2017" name="Front. Microbiol.">
        <title>Labilibaculum manganireducens gen. nov., sp. nov. and Labilibaculum filiforme sp. nov., Novel Bacteroidetes Isolated from Subsurface Sediments of the Baltic Sea.</title>
        <authorList>
            <person name="Vandieken V."/>
            <person name="Marshall I.P."/>
            <person name="Niemann H."/>
            <person name="Engelen B."/>
            <person name="Cypionka H."/>
        </authorList>
    </citation>
    <scope>NUCLEOTIDE SEQUENCE [LARGE SCALE GENOMIC DNA]</scope>
    <source>
        <strain evidence="2 3">59.10-2M</strain>
    </source>
</reference>
<evidence type="ECO:0008006" key="4">
    <source>
        <dbReference type="Google" id="ProtNLM"/>
    </source>
</evidence>
<keyword evidence="1" id="KW-0472">Membrane</keyword>
<feature type="transmembrane region" description="Helical" evidence="1">
    <location>
        <begin position="167"/>
        <end position="185"/>
    </location>
</feature>
<feature type="transmembrane region" description="Helical" evidence="1">
    <location>
        <begin position="41"/>
        <end position="65"/>
    </location>
</feature>
<gene>
    <name evidence="2" type="ORF">BZG01_16020</name>
</gene>
<keyword evidence="3" id="KW-1185">Reference proteome</keyword>
<feature type="transmembrane region" description="Helical" evidence="1">
    <location>
        <begin position="12"/>
        <end position="34"/>
    </location>
</feature>
<comment type="caution">
    <text evidence="2">The sequence shown here is derived from an EMBL/GenBank/DDBJ whole genome shotgun (WGS) entry which is preliminary data.</text>
</comment>
<proteinExistence type="predicted"/>
<name>A0A2N3HZ33_9BACT</name>
<feature type="transmembrane region" description="Helical" evidence="1">
    <location>
        <begin position="138"/>
        <end position="160"/>
    </location>
</feature>
<dbReference type="EMBL" id="MVDE01000029">
    <property type="protein sequence ID" value="PKQ63329.1"/>
    <property type="molecule type" value="Genomic_DNA"/>
</dbReference>
<feature type="transmembrane region" description="Helical" evidence="1">
    <location>
        <begin position="101"/>
        <end position="118"/>
    </location>
</feature>
<protein>
    <recommendedName>
        <fullName evidence="4">HupE / UreJ protein</fullName>
    </recommendedName>
</protein>
<evidence type="ECO:0000313" key="2">
    <source>
        <dbReference type="EMBL" id="PKQ63329.1"/>
    </source>
</evidence>
<sequence length="187" mass="20677">MNTILSSFESALYHLISFSSFEPFMLLVLFGISFQIKDWKAYFSLLLALIIGSIVGLLLCNFSIITFSGTTVKLILAFSILLVGIQNLVSSQSSASTIRYNFFALVGIILGIGINLHYKNVYGSSFSFYPFTGYNLGASVSYFLISFSSLLVSSLLMLVFKTDRRSFNLVITGIGIGIALVLIYLRY</sequence>
<evidence type="ECO:0000313" key="3">
    <source>
        <dbReference type="Proteomes" id="UP000233618"/>
    </source>
</evidence>
<accession>A0A2N3HZ33</accession>